<comment type="similarity">
    <text evidence="2">Belongs to the ABC transporter superfamily. ABCC family. Conjugate transporter (TC 3.A.1.208) subfamily.</text>
</comment>
<dbReference type="InterPro" id="IPR017871">
    <property type="entry name" value="ABC_transporter-like_CS"/>
</dbReference>
<evidence type="ECO:0000256" key="7">
    <source>
        <dbReference type="ARBA" id="ARBA00022989"/>
    </source>
</evidence>
<feature type="transmembrane region" description="Helical" evidence="10">
    <location>
        <begin position="831"/>
        <end position="851"/>
    </location>
</feature>
<dbReference type="SMART" id="SM00382">
    <property type="entry name" value="AAA"/>
    <property type="match status" value="2"/>
</dbReference>
<feature type="region of interest" description="Disordered" evidence="9">
    <location>
        <begin position="460"/>
        <end position="492"/>
    </location>
</feature>
<feature type="transmembrane region" description="Helical" evidence="10">
    <location>
        <begin position="388"/>
        <end position="408"/>
    </location>
</feature>
<evidence type="ECO:0000256" key="9">
    <source>
        <dbReference type="SAM" id="MobiDB-lite"/>
    </source>
</evidence>
<dbReference type="FunFam" id="1.20.1560.10:FF:000010">
    <property type="entry name" value="Multidrug resistance-associated ABC transporter"/>
    <property type="match status" value="1"/>
</dbReference>
<evidence type="ECO:0000313" key="14">
    <source>
        <dbReference type="Proteomes" id="UP000738325"/>
    </source>
</evidence>
<feature type="transmembrane region" description="Helical" evidence="10">
    <location>
        <begin position="951"/>
        <end position="984"/>
    </location>
</feature>
<evidence type="ECO:0000256" key="6">
    <source>
        <dbReference type="ARBA" id="ARBA00022840"/>
    </source>
</evidence>
<keyword evidence="3" id="KW-0813">Transport</keyword>
<evidence type="ECO:0000256" key="3">
    <source>
        <dbReference type="ARBA" id="ARBA00022448"/>
    </source>
</evidence>
<dbReference type="Pfam" id="PF00664">
    <property type="entry name" value="ABC_membrane"/>
    <property type="match status" value="2"/>
</dbReference>
<feature type="transmembrane region" description="Helical" evidence="10">
    <location>
        <begin position="166"/>
        <end position="186"/>
    </location>
</feature>
<dbReference type="FunFam" id="3.40.50.300:FF:000997">
    <property type="entry name" value="Multidrug resistance-associated protein 1"/>
    <property type="match status" value="1"/>
</dbReference>
<evidence type="ECO:0000256" key="8">
    <source>
        <dbReference type="ARBA" id="ARBA00023136"/>
    </source>
</evidence>
<dbReference type="PROSITE" id="PS50929">
    <property type="entry name" value="ABC_TM1F"/>
    <property type="match status" value="2"/>
</dbReference>
<dbReference type="CDD" id="cd03244">
    <property type="entry name" value="ABCC_MRP_domain2"/>
    <property type="match status" value="1"/>
</dbReference>
<keyword evidence="7 10" id="KW-1133">Transmembrane helix</keyword>
<dbReference type="GO" id="GO:0005524">
    <property type="term" value="F:ATP binding"/>
    <property type="evidence" value="ECO:0007669"/>
    <property type="project" value="UniProtKB-KW"/>
</dbReference>
<dbReference type="SUPFAM" id="SSF90123">
    <property type="entry name" value="ABC transporter transmembrane region"/>
    <property type="match status" value="2"/>
</dbReference>
<comment type="caution">
    <text evidence="13">The sequence shown here is derived from an EMBL/GenBank/DDBJ whole genome shotgun (WGS) entry which is preliminary data.</text>
</comment>
<dbReference type="CDD" id="cd18606">
    <property type="entry name" value="ABC_6TM_YOR1_D2_like"/>
    <property type="match status" value="1"/>
</dbReference>
<feature type="domain" description="ABC transporter" evidence="11">
    <location>
        <begin position="1149"/>
        <end position="1383"/>
    </location>
</feature>
<feature type="domain" description="ABC transporter" evidence="11">
    <location>
        <begin position="502"/>
        <end position="733"/>
    </location>
</feature>
<dbReference type="GO" id="GO:0140359">
    <property type="term" value="F:ABC-type transporter activity"/>
    <property type="evidence" value="ECO:0007669"/>
    <property type="project" value="InterPro"/>
</dbReference>
<feature type="compositionally biased region" description="Basic and acidic residues" evidence="9">
    <location>
        <begin position="778"/>
        <end position="806"/>
    </location>
</feature>
<dbReference type="InterPro" id="IPR027417">
    <property type="entry name" value="P-loop_NTPase"/>
</dbReference>
<dbReference type="FunFam" id="1.20.1560.10:FF:000006">
    <property type="entry name" value="ATP-binding cassette, sub-family C (CFTR/MRP), member 9"/>
    <property type="match status" value="1"/>
</dbReference>
<dbReference type="InterPro" id="IPR003439">
    <property type="entry name" value="ABC_transporter-like_ATP-bd"/>
</dbReference>
<dbReference type="PROSITE" id="PS00211">
    <property type="entry name" value="ABC_TRANSPORTER_1"/>
    <property type="match status" value="2"/>
</dbReference>
<evidence type="ECO:0000256" key="5">
    <source>
        <dbReference type="ARBA" id="ARBA00022741"/>
    </source>
</evidence>
<feature type="transmembrane region" description="Helical" evidence="10">
    <location>
        <begin position="242"/>
        <end position="264"/>
    </location>
</feature>
<dbReference type="InterPro" id="IPR036640">
    <property type="entry name" value="ABC1_TM_sf"/>
</dbReference>
<evidence type="ECO:0000256" key="2">
    <source>
        <dbReference type="ARBA" id="ARBA00009726"/>
    </source>
</evidence>
<dbReference type="InterPro" id="IPR003593">
    <property type="entry name" value="AAA+_ATPase"/>
</dbReference>
<evidence type="ECO:0000256" key="4">
    <source>
        <dbReference type="ARBA" id="ARBA00022692"/>
    </source>
</evidence>
<dbReference type="PROSITE" id="PS50893">
    <property type="entry name" value="ABC_TRANSPORTER_2"/>
    <property type="match status" value="2"/>
</dbReference>
<feature type="region of interest" description="Disordered" evidence="9">
    <location>
        <begin position="1"/>
        <end position="27"/>
    </location>
</feature>
<dbReference type="PANTHER" id="PTHR24223">
    <property type="entry name" value="ATP-BINDING CASSETTE SUB-FAMILY C"/>
    <property type="match status" value="1"/>
</dbReference>
<evidence type="ECO:0000259" key="12">
    <source>
        <dbReference type="PROSITE" id="PS50929"/>
    </source>
</evidence>
<comment type="subcellular location">
    <subcellularLocation>
        <location evidence="1">Membrane</location>
        <topology evidence="1">Multi-pass membrane protein</topology>
    </subcellularLocation>
</comment>
<protein>
    <submittedName>
        <fullName evidence="13">Uncharacterized protein</fullName>
    </submittedName>
</protein>
<dbReference type="InterPro" id="IPR050173">
    <property type="entry name" value="ABC_transporter_C-like"/>
</dbReference>
<dbReference type="GO" id="GO:0016887">
    <property type="term" value="F:ATP hydrolysis activity"/>
    <property type="evidence" value="ECO:0007669"/>
    <property type="project" value="InterPro"/>
</dbReference>
<organism evidence="13 14">
    <name type="scientific">Dissophora globulifera</name>
    <dbReference type="NCBI Taxonomy" id="979702"/>
    <lineage>
        <taxon>Eukaryota</taxon>
        <taxon>Fungi</taxon>
        <taxon>Fungi incertae sedis</taxon>
        <taxon>Mucoromycota</taxon>
        <taxon>Mortierellomycotina</taxon>
        <taxon>Mortierellomycetes</taxon>
        <taxon>Mortierellales</taxon>
        <taxon>Mortierellaceae</taxon>
        <taxon>Dissophora</taxon>
    </lineage>
</organism>
<feature type="compositionally biased region" description="Polar residues" evidence="9">
    <location>
        <begin position="469"/>
        <end position="480"/>
    </location>
</feature>
<name>A0A9P6RRK8_9FUNG</name>
<sequence length="1399" mass="155376">MSEKTDPTLLPDPVPVNEKNPTVDHSDDADVDAHTYTLFKKGPVSPENTAWLPSRLTLWWLNGFFSKGYKQRIEEDDLYEMLDRNKASVLAQQLSDHWEKEQQRAQAKGKAPSLLWAVIKTFWTRYYTCVIGLELGDVCQISNPLVLQQVINFVNASTDAIPPPAWHGYGLAIGMVCLILTQNMLYQRWNLGSVTMGIYIRTALIDLVFRKATKLSSRAHLIYPDGAIVNLMSTDASRIDTAMLSVLLVSSVPLYTMVVIGLLIHLMGPTAVLGAAILVLANPIQAWAMSRLAPIRKRGSQFTDMRIRLTQEILQGIKVIKFFGWEAQFLEKLSEIRNNELFNVARLLYVRGAVAATSASLPVFASALSFILYGALGNQLRPEIVFPALAYFTVLRTPLMVLPSAYTVTVDAYVSMKRIQAFLLSEEANPIPAPDLEHEFALSMHDASFIWDQLPTGSTDTLIPETHSEGNNQSNNAQSNIGGGPGSVKSDETATVMSDENAHDSNIHNAPGSNNRAATSTELAPAYFSKLNLRIPRGSLIAVVGPVGSGKSSLLQAMIGNMTQTEGQTIRGTNISYASQTSWIQNATIQENILFDTPFDPERYARVVKACCLESDLKLFPFGDMTEIGERGVNLSGGQKARLSLARSVYFQAGTVIMDDPLSAVDAHVGKRLWEDCMLTELKGRTRIIATHQLHVLPDTDYVICMKGGKIAEEGTFKDLMAKNGDFCALMEQYGGIQAEEEVEEEVNFDSIKPDSSRPAVRSKSFSGKSAHLASPITEKRDIYEDKDDSERRTSLEVEGKAPQKLMSQEERETGAVKGNVYGGYLKASGWHFWAITYGFFVLQQAANVLGNQWMSWWSEDKFPFTTGQYIGAYAGFAVAQLVLVFMASLMLSFTIVRTANAMHEAAFKRVLYSPLAFFDTTPLGRILNRFSRDVDTLDNVLWTTLYEFTITIVTLLGTVILIIVIFPWLVLAIVPILGLYYALSIYYRTTSREVKRLDSNLRSYLYAYFSECLTGLGTLKAFNVVPKAILKNEYRIDLNNRPYYLYQMGARWLSLRVNVLGALMTFSTVVLITATRFKINPASAGLVLSYLARISGDLNWGVQRLSTLENNMNSAERLVHYVENLEQERPVERPDNKPAASWPSEGKINFNNVTMRYRPELPRVLRDISFEIQPGHKVGVVGRTGAGKSSLIHALFLLSELEGGEVVIDGINTSTLGTGDLRPKIAIIPQDPVLFQGTFRYNLDPLSRHTEQELWQVLETSDLKSYVQQQEGGLDSMISAQGENLSVGQRQLVCLSRALLARSKVVVLDEATASVDMATDALIQMAIRTDFAHSTVITVAHRINTIIDYDRILVMHQGQVAEYDTPRNLLSNPDSIFSSMVNETGPQNAAHLRSLAGF</sequence>
<dbReference type="Gene3D" id="3.40.50.300">
    <property type="entry name" value="P-loop containing nucleotide triphosphate hydrolases"/>
    <property type="match status" value="2"/>
</dbReference>
<dbReference type="PANTHER" id="PTHR24223:SF456">
    <property type="entry name" value="MULTIDRUG RESISTANCE-ASSOCIATED PROTEIN LETHAL(2)03659"/>
    <property type="match status" value="1"/>
</dbReference>
<feature type="transmembrane region" description="Helical" evidence="10">
    <location>
        <begin position="1054"/>
        <end position="1075"/>
    </location>
</feature>
<dbReference type="GO" id="GO:0016020">
    <property type="term" value="C:membrane"/>
    <property type="evidence" value="ECO:0007669"/>
    <property type="project" value="UniProtKB-SubCell"/>
</dbReference>
<keyword evidence="4 10" id="KW-0812">Transmembrane</keyword>
<accession>A0A9P6RRK8</accession>
<keyword evidence="5" id="KW-0547">Nucleotide-binding</keyword>
<dbReference type="FunFam" id="3.40.50.300:FF:000163">
    <property type="entry name" value="Multidrug resistance-associated protein member 4"/>
    <property type="match status" value="1"/>
</dbReference>
<dbReference type="Gene3D" id="1.20.1560.10">
    <property type="entry name" value="ABC transporter type 1, transmembrane domain"/>
    <property type="match status" value="2"/>
</dbReference>
<feature type="region of interest" description="Disordered" evidence="9">
    <location>
        <begin position="749"/>
        <end position="806"/>
    </location>
</feature>
<evidence type="ECO:0000256" key="1">
    <source>
        <dbReference type="ARBA" id="ARBA00004141"/>
    </source>
</evidence>
<feature type="domain" description="ABC transmembrane type-1" evidence="12">
    <location>
        <begin position="840"/>
        <end position="1111"/>
    </location>
</feature>
<evidence type="ECO:0000313" key="13">
    <source>
        <dbReference type="EMBL" id="KAG0326603.1"/>
    </source>
</evidence>
<feature type="domain" description="ABC transmembrane type-1" evidence="12">
    <location>
        <begin position="135"/>
        <end position="411"/>
    </location>
</feature>
<feature type="transmembrane region" description="Helical" evidence="10">
    <location>
        <begin position="270"/>
        <end position="288"/>
    </location>
</feature>
<dbReference type="Proteomes" id="UP000738325">
    <property type="component" value="Unassembled WGS sequence"/>
</dbReference>
<dbReference type="CDD" id="cd18597">
    <property type="entry name" value="ABC_6TM_YOR1_D1_like"/>
    <property type="match status" value="1"/>
</dbReference>
<proteinExistence type="inferred from homology"/>
<evidence type="ECO:0000256" key="10">
    <source>
        <dbReference type="SAM" id="Phobius"/>
    </source>
</evidence>
<dbReference type="SUPFAM" id="SSF52540">
    <property type="entry name" value="P-loop containing nucleoside triphosphate hydrolases"/>
    <property type="match status" value="2"/>
</dbReference>
<gene>
    <name evidence="13" type="ORF">BGZ99_009350</name>
</gene>
<dbReference type="CDD" id="cd03250">
    <property type="entry name" value="ABCC_MRP_domain1"/>
    <property type="match status" value="1"/>
</dbReference>
<keyword evidence="6" id="KW-0067">ATP-binding</keyword>
<dbReference type="EMBL" id="JAAAIP010000079">
    <property type="protein sequence ID" value="KAG0326603.1"/>
    <property type="molecule type" value="Genomic_DNA"/>
</dbReference>
<feature type="transmembrane region" description="Helical" evidence="10">
    <location>
        <begin position="871"/>
        <end position="899"/>
    </location>
</feature>
<dbReference type="OrthoDB" id="6500128at2759"/>
<reference evidence="13" key="1">
    <citation type="journal article" date="2020" name="Fungal Divers.">
        <title>Resolving the Mortierellaceae phylogeny through synthesis of multi-gene phylogenetics and phylogenomics.</title>
        <authorList>
            <person name="Vandepol N."/>
            <person name="Liber J."/>
            <person name="Desiro A."/>
            <person name="Na H."/>
            <person name="Kennedy M."/>
            <person name="Barry K."/>
            <person name="Grigoriev I.V."/>
            <person name="Miller A.N."/>
            <person name="O'Donnell K."/>
            <person name="Stajich J.E."/>
            <person name="Bonito G."/>
        </authorList>
    </citation>
    <scope>NUCLEOTIDE SEQUENCE</scope>
    <source>
        <strain evidence="13">REB-010B</strain>
    </source>
</reference>
<keyword evidence="8 10" id="KW-0472">Membrane</keyword>
<evidence type="ECO:0000259" key="11">
    <source>
        <dbReference type="PROSITE" id="PS50893"/>
    </source>
</evidence>
<dbReference type="InterPro" id="IPR011527">
    <property type="entry name" value="ABC1_TM_dom"/>
</dbReference>
<dbReference type="Pfam" id="PF00005">
    <property type="entry name" value="ABC_tran"/>
    <property type="match status" value="2"/>
</dbReference>
<feature type="transmembrane region" description="Helical" evidence="10">
    <location>
        <begin position="353"/>
        <end position="376"/>
    </location>
</feature>
<keyword evidence="14" id="KW-1185">Reference proteome</keyword>